<dbReference type="InterPro" id="IPR050490">
    <property type="entry name" value="Bact_solute-bd_prot1"/>
</dbReference>
<evidence type="ECO:0000256" key="1">
    <source>
        <dbReference type="ARBA" id="ARBA00004196"/>
    </source>
</evidence>
<name>A0ABS7HIP3_9MICO</name>
<proteinExistence type="inferred from homology"/>
<dbReference type="PANTHER" id="PTHR43649">
    <property type="entry name" value="ARABINOSE-BINDING PROTEIN-RELATED"/>
    <property type="match status" value="1"/>
</dbReference>
<evidence type="ECO:0000313" key="6">
    <source>
        <dbReference type="EMBL" id="MBW9092794.1"/>
    </source>
</evidence>
<organism evidence="6 7">
    <name type="scientific">Microbacterium jejuense</name>
    <dbReference type="NCBI Taxonomy" id="1263637"/>
    <lineage>
        <taxon>Bacteria</taxon>
        <taxon>Bacillati</taxon>
        <taxon>Actinomycetota</taxon>
        <taxon>Actinomycetes</taxon>
        <taxon>Micrococcales</taxon>
        <taxon>Microbacteriaceae</taxon>
        <taxon>Microbacterium</taxon>
    </lineage>
</organism>
<dbReference type="PROSITE" id="PS51257">
    <property type="entry name" value="PROKAR_LIPOPROTEIN"/>
    <property type="match status" value="1"/>
</dbReference>
<keyword evidence="4 5" id="KW-0732">Signal</keyword>
<comment type="subcellular location">
    <subcellularLocation>
        <location evidence="1">Cell envelope</location>
    </subcellularLocation>
</comment>
<dbReference type="RefSeq" id="WP_220299517.1">
    <property type="nucleotide sequence ID" value="NZ_JAEUAW010000002.1"/>
</dbReference>
<feature type="chain" id="PRO_5047095111" evidence="5">
    <location>
        <begin position="21"/>
        <end position="452"/>
    </location>
</feature>
<evidence type="ECO:0000256" key="3">
    <source>
        <dbReference type="ARBA" id="ARBA00022448"/>
    </source>
</evidence>
<dbReference type="InterPro" id="IPR006059">
    <property type="entry name" value="SBP"/>
</dbReference>
<reference evidence="6 7" key="1">
    <citation type="journal article" date="2021" name="MBio">
        <title>Poor Competitiveness of Bradyrhizobium in Pigeon Pea Root Colonization in Indian Soils.</title>
        <authorList>
            <person name="Chalasani D."/>
            <person name="Basu A."/>
            <person name="Pullabhotla S.V.S.R.N."/>
            <person name="Jorrin B."/>
            <person name="Neal A.L."/>
            <person name="Poole P.S."/>
            <person name="Podile A.R."/>
            <person name="Tkacz A."/>
        </authorList>
    </citation>
    <scope>NUCLEOTIDE SEQUENCE [LARGE SCALE GENOMIC DNA]</scope>
    <source>
        <strain evidence="6 7">HU14</strain>
    </source>
</reference>
<dbReference type="CDD" id="cd13585">
    <property type="entry name" value="PBP2_TMBP_like"/>
    <property type="match status" value="1"/>
</dbReference>
<comment type="caution">
    <text evidence="6">The sequence shown here is derived from an EMBL/GenBank/DDBJ whole genome shotgun (WGS) entry which is preliminary data.</text>
</comment>
<gene>
    <name evidence="6" type="ORF">JNB62_03755</name>
</gene>
<evidence type="ECO:0000313" key="7">
    <source>
        <dbReference type="Proteomes" id="UP001196843"/>
    </source>
</evidence>
<dbReference type="SUPFAM" id="SSF53850">
    <property type="entry name" value="Periplasmic binding protein-like II"/>
    <property type="match status" value="1"/>
</dbReference>
<dbReference type="PANTHER" id="PTHR43649:SF31">
    <property type="entry name" value="SN-GLYCEROL-3-PHOSPHATE-BINDING PERIPLASMIC PROTEIN UGPB"/>
    <property type="match status" value="1"/>
</dbReference>
<dbReference type="Proteomes" id="UP001196843">
    <property type="component" value="Unassembled WGS sequence"/>
</dbReference>
<comment type="similarity">
    <text evidence="2">Belongs to the bacterial solute-binding protein 1 family.</text>
</comment>
<keyword evidence="7" id="KW-1185">Reference proteome</keyword>
<dbReference type="Pfam" id="PF13416">
    <property type="entry name" value="SBP_bac_8"/>
    <property type="match status" value="1"/>
</dbReference>
<dbReference type="EMBL" id="JAEUAW010000002">
    <property type="protein sequence ID" value="MBW9092794.1"/>
    <property type="molecule type" value="Genomic_DNA"/>
</dbReference>
<feature type="signal peptide" evidence="5">
    <location>
        <begin position="1"/>
        <end position="20"/>
    </location>
</feature>
<evidence type="ECO:0000256" key="5">
    <source>
        <dbReference type="SAM" id="SignalP"/>
    </source>
</evidence>
<evidence type="ECO:0000256" key="2">
    <source>
        <dbReference type="ARBA" id="ARBA00008520"/>
    </source>
</evidence>
<sequence length="452" mass="48619">MRKHIGLRLAGIATAGVVLAATAGCAAGGGSGGDGEAVTLQYWLWDDAQLPAYQQCADDFTEANPDIKVEISQYGWSEYWTNLATQIAAGSAPDVWVDQASYYPQFVADKQIEDLQPYIDEDPDAVDFDSYVSGLADIWVVDDARYGLPKDWDTIGLIVNKQAAADADIDDATLQDLTWNPEDGGTFEEVIAKLTVDKAGVHGDEPGFDKSDVAVYGFLPEWADGSQGQNLWGDLAQSNGWTYSDENPFGTEFHYDSPKLAETIDWIASLADKGYAPPFDQQSTLSRLEVLQSGSAAMTSIGSFNQLMFKDTADQWTWAALPTGPEGRKSAINGLSDAMYAGGKHKDQAWEWIKYLASADCQSVVGDTGVIFPANTEASEASVAARAESGLDASVFLSYSQEPDGTFLIPINYHGTEMSQIVQDAIQSVALGTAEAQTALTDANAKVNALFE</sequence>
<dbReference type="Gene3D" id="3.40.190.10">
    <property type="entry name" value="Periplasmic binding protein-like II"/>
    <property type="match status" value="1"/>
</dbReference>
<evidence type="ECO:0000256" key="4">
    <source>
        <dbReference type="ARBA" id="ARBA00022729"/>
    </source>
</evidence>
<accession>A0ABS7HIP3</accession>
<protein>
    <submittedName>
        <fullName evidence="6">Sugar ABC transporter substrate-binding protein</fullName>
    </submittedName>
</protein>
<keyword evidence="3" id="KW-0813">Transport</keyword>